<dbReference type="KEGG" id="git:C6V83_16690"/>
<keyword evidence="2" id="KW-1185">Reference proteome</keyword>
<protein>
    <recommendedName>
        <fullName evidence="3">AbiEi antitoxin C-terminal domain-containing protein</fullName>
    </recommendedName>
</protein>
<dbReference type="AlphaFoldDB" id="A0A2S0KJ29"/>
<evidence type="ECO:0000313" key="1">
    <source>
        <dbReference type="EMBL" id="AVM01651.1"/>
    </source>
</evidence>
<dbReference type="EMBL" id="CP027433">
    <property type="protein sequence ID" value="AVM01651.1"/>
    <property type="molecule type" value="Genomic_DNA"/>
</dbReference>
<sequence>MWNFDERGLLRRRRALDDGIRQRELDDALAEGELIAVGRGVYIPKSAVEGRPAYLQKQIRYRAWCVAAATRGRDDGSGAEGADRILSHQSAAALHGLSLLEPDRRSVHVTGRRAAGGAVKGRATVFHTGPLPEDDVVTVDGLQVTSLARTAADVALSSSFPQALAVFDAARKRGVDPETLTERLERPRRGIARARRALRHSNPLAANPGESWCRAQIIEAGLPTPVLQKRYDLHDGSVAYVDHDFDGELVLEFDGICKYSGEYLGAGQAPADIVVAEKRREDGLRELGLDVIRAVWSDLRRRQLIPVLRRHLDARGFQIPGLP</sequence>
<gene>
    <name evidence="1" type="ORF">C6V83_16690</name>
</gene>
<organism evidence="1 2">
    <name type="scientific">Gordonia iterans</name>
    <dbReference type="NCBI Taxonomy" id="1004901"/>
    <lineage>
        <taxon>Bacteria</taxon>
        <taxon>Bacillati</taxon>
        <taxon>Actinomycetota</taxon>
        <taxon>Actinomycetes</taxon>
        <taxon>Mycobacteriales</taxon>
        <taxon>Gordoniaceae</taxon>
        <taxon>Gordonia</taxon>
    </lineage>
</organism>
<accession>A0A2S0KJ29</accession>
<dbReference type="Proteomes" id="UP000239814">
    <property type="component" value="Chromosome"/>
</dbReference>
<proteinExistence type="predicted"/>
<evidence type="ECO:0008006" key="3">
    <source>
        <dbReference type="Google" id="ProtNLM"/>
    </source>
</evidence>
<name>A0A2S0KJ29_9ACTN</name>
<reference evidence="1 2" key="1">
    <citation type="submission" date="2018-03" db="EMBL/GenBank/DDBJ databases">
        <title>Characteristics and genome of n-alkane degrading marine bacteria Gordonia iterans isolated from crude oil contaminated in Tae-an, South Korea.</title>
        <authorList>
            <person name="Lee S.-S."/>
            <person name="Kim H."/>
        </authorList>
    </citation>
    <scope>NUCLEOTIDE SEQUENCE [LARGE SCALE GENOMIC DNA]</scope>
    <source>
        <strain evidence="1 2">Co17</strain>
    </source>
</reference>
<evidence type="ECO:0000313" key="2">
    <source>
        <dbReference type="Proteomes" id="UP000239814"/>
    </source>
</evidence>
<dbReference type="RefSeq" id="WP_105943355.1">
    <property type="nucleotide sequence ID" value="NZ_CP027433.1"/>
</dbReference>
<dbReference type="OrthoDB" id="5517693at2"/>